<evidence type="ECO:0000313" key="2">
    <source>
        <dbReference type="Proteomes" id="UP001501490"/>
    </source>
</evidence>
<gene>
    <name evidence="1" type="ORF">GCM10022236_53090</name>
</gene>
<reference evidence="2" key="1">
    <citation type="journal article" date="2019" name="Int. J. Syst. Evol. Microbiol.">
        <title>The Global Catalogue of Microorganisms (GCM) 10K type strain sequencing project: providing services to taxonomists for standard genome sequencing and annotation.</title>
        <authorList>
            <consortium name="The Broad Institute Genomics Platform"/>
            <consortium name="The Broad Institute Genome Sequencing Center for Infectious Disease"/>
            <person name="Wu L."/>
            <person name="Ma J."/>
        </authorList>
    </citation>
    <scope>NUCLEOTIDE SEQUENCE [LARGE SCALE GENOMIC DNA]</scope>
    <source>
        <strain evidence="2">JCM 16929</strain>
    </source>
</reference>
<proteinExistence type="predicted"/>
<dbReference type="Proteomes" id="UP001501490">
    <property type="component" value="Unassembled WGS sequence"/>
</dbReference>
<comment type="caution">
    <text evidence="1">The sequence shown here is derived from an EMBL/GenBank/DDBJ whole genome shotgun (WGS) entry which is preliminary data.</text>
</comment>
<sequence length="90" mass="10300">MHVPLGDLNTVGECDRDRLPQMIKERRRARQHLINPSHHGIGRRFDLGNARRCRLQDGADEHHIGLAGSALERLPFRRRSRSAPRVSSFA</sequence>
<organism evidence="1 2">
    <name type="scientific">Microlunatus ginsengisoli</name>
    <dbReference type="NCBI Taxonomy" id="363863"/>
    <lineage>
        <taxon>Bacteria</taxon>
        <taxon>Bacillati</taxon>
        <taxon>Actinomycetota</taxon>
        <taxon>Actinomycetes</taxon>
        <taxon>Propionibacteriales</taxon>
        <taxon>Propionibacteriaceae</taxon>
        <taxon>Microlunatus</taxon>
    </lineage>
</organism>
<protein>
    <submittedName>
        <fullName evidence="1">Uncharacterized protein</fullName>
    </submittedName>
</protein>
<keyword evidence="2" id="KW-1185">Reference proteome</keyword>
<dbReference type="EMBL" id="BAABAB010000057">
    <property type="protein sequence ID" value="GAA3643843.1"/>
    <property type="molecule type" value="Genomic_DNA"/>
</dbReference>
<name>A0ABP7AYX3_9ACTN</name>
<accession>A0ABP7AYX3</accession>
<evidence type="ECO:0000313" key="1">
    <source>
        <dbReference type="EMBL" id="GAA3643843.1"/>
    </source>
</evidence>